<name>A0A386HRD4_9BACT</name>
<feature type="transmembrane region" description="Helical" evidence="1">
    <location>
        <begin position="47"/>
        <end position="66"/>
    </location>
</feature>
<evidence type="ECO:0000313" key="3">
    <source>
        <dbReference type="EMBL" id="AYD48343.1"/>
    </source>
</evidence>
<feature type="domain" description="Methyltransferase type 11" evidence="2">
    <location>
        <begin position="90"/>
        <end position="198"/>
    </location>
</feature>
<dbReference type="OrthoDB" id="43862at2"/>
<dbReference type="EMBL" id="CP032489">
    <property type="protein sequence ID" value="AYD48343.1"/>
    <property type="molecule type" value="Genomic_DNA"/>
</dbReference>
<dbReference type="AlphaFoldDB" id="A0A386HRD4"/>
<organism evidence="3 4">
    <name type="scientific">Arachidicoccus soli</name>
    <dbReference type="NCBI Taxonomy" id="2341117"/>
    <lineage>
        <taxon>Bacteria</taxon>
        <taxon>Pseudomonadati</taxon>
        <taxon>Bacteroidota</taxon>
        <taxon>Chitinophagia</taxon>
        <taxon>Chitinophagales</taxon>
        <taxon>Chitinophagaceae</taxon>
        <taxon>Arachidicoccus</taxon>
    </lineage>
</organism>
<dbReference type="Gene3D" id="3.40.50.150">
    <property type="entry name" value="Vaccinia Virus protein VP39"/>
    <property type="match status" value="1"/>
</dbReference>
<evidence type="ECO:0000256" key="1">
    <source>
        <dbReference type="SAM" id="Phobius"/>
    </source>
</evidence>
<proteinExistence type="predicted"/>
<dbReference type="Proteomes" id="UP000266118">
    <property type="component" value="Chromosome"/>
</dbReference>
<reference evidence="3 4" key="1">
    <citation type="submission" date="2018-09" db="EMBL/GenBank/DDBJ databases">
        <title>Arachidicoccus sp. nov., a bacterium isolated from soil.</title>
        <authorList>
            <person name="Weon H.-Y."/>
            <person name="Kwon S.-W."/>
            <person name="Lee S.A."/>
        </authorList>
    </citation>
    <scope>NUCLEOTIDE SEQUENCE [LARGE SCALE GENOMIC DNA]</scope>
    <source>
        <strain evidence="3 4">KIS59-12</strain>
    </source>
</reference>
<dbReference type="GO" id="GO:0008757">
    <property type="term" value="F:S-adenosylmethionine-dependent methyltransferase activity"/>
    <property type="evidence" value="ECO:0007669"/>
    <property type="project" value="InterPro"/>
</dbReference>
<dbReference type="InterPro" id="IPR029063">
    <property type="entry name" value="SAM-dependent_MTases_sf"/>
</dbReference>
<keyword evidence="4" id="KW-1185">Reference proteome</keyword>
<dbReference type="CDD" id="cd02440">
    <property type="entry name" value="AdoMet_MTases"/>
    <property type="match status" value="1"/>
</dbReference>
<dbReference type="PANTHER" id="PTHR45277:SF1">
    <property type="entry name" value="EXPRESSED PROTEIN"/>
    <property type="match status" value="1"/>
</dbReference>
<dbReference type="SUPFAM" id="SSF53335">
    <property type="entry name" value="S-adenosyl-L-methionine-dependent methyltransferases"/>
    <property type="match status" value="1"/>
</dbReference>
<feature type="transmembrane region" description="Helical" evidence="1">
    <location>
        <begin position="18"/>
        <end position="41"/>
    </location>
</feature>
<accession>A0A386HRD4</accession>
<dbReference type="PANTHER" id="PTHR45277">
    <property type="entry name" value="EXPRESSED PROTEIN"/>
    <property type="match status" value="1"/>
</dbReference>
<protein>
    <submittedName>
        <fullName evidence="3">Class I SAM-dependent methyltransferase</fullName>
    </submittedName>
</protein>
<keyword evidence="1" id="KW-0472">Membrane</keyword>
<dbReference type="Pfam" id="PF08241">
    <property type="entry name" value="Methyltransf_11"/>
    <property type="match status" value="1"/>
</dbReference>
<keyword evidence="3" id="KW-0489">Methyltransferase</keyword>
<dbReference type="GO" id="GO:0032259">
    <property type="term" value="P:methylation"/>
    <property type="evidence" value="ECO:0007669"/>
    <property type="project" value="UniProtKB-KW"/>
</dbReference>
<gene>
    <name evidence="3" type="ORF">D6B99_12485</name>
</gene>
<keyword evidence="1" id="KW-0812">Transmembrane</keyword>
<dbReference type="RefSeq" id="WP_119988983.1">
    <property type="nucleotide sequence ID" value="NZ_CP032489.1"/>
</dbReference>
<keyword evidence="1" id="KW-1133">Transmembrane helix</keyword>
<keyword evidence="3" id="KW-0808">Transferase</keyword>
<dbReference type="InterPro" id="IPR013216">
    <property type="entry name" value="Methyltransf_11"/>
</dbReference>
<sequence length="254" mass="28393">MEAKINYGIDAPKVIRNLLMIGVMLILAAFAAAPLLSHSWLLMLDGAFLYTGFFCVAEGLLMIWYSKFGKLKQRDRMLKLHSFTGEEKVLDIGTGRGLLMIGAAKHLTSGSAIGIDIWNNEDLSGNNAARTLENARLEGVKDKVEVLNENIVLTTFASNSFDLILSNLCLHNIYESRSRRAACEEIYRLLKPGATAIIADFRHTAMYKSIFEELGMQVKKYGPYIFNTFPPLTIILAEKDRSKIDLLGDETKPR</sequence>
<evidence type="ECO:0000259" key="2">
    <source>
        <dbReference type="Pfam" id="PF08241"/>
    </source>
</evidence>
<dbReference type="KEGG" id="ark:D6B99_12485"/>
<evidence type="ECO:0000313" key="4">
    <source>
        <dbReference type="Proteomes" id="UP000266118"/>
    </source>
</evidence>